<dbReference type="OrthoDB" id="2505962at2759"/>
<dbReference type="EnsemblFungi" id="PTTG_30922-t43_1">
    <property type="protein sequence ID" value="PTTG_30922-t43_1-p1"/>
    <property type="gene ID" value="PTTG_30922"/>
</dbReference>
<reference evidence="1" key="2">
    <citation type="submission" date="2016-05" db="EMBL/GenBank/DDBJ databases">
        <title>Comparative analysis highlights variable genome content of wheat rusts and divergence of the mating loci.</title>
        <authorList>
            <person name="Cuomo C.A."/>
            <person name="Bakkeren G."/>
            <person name="Szabo L."/>
            <person name="Khalil H."/>
            <person name="Joly D."/>
            <person name="Goldberg J."/>
            <person name="Young S."/>
            <person name="Zeng Q."/>
            <person name="Fellers J."/>
        </authorList>
    </citation>
    <scope>NUCLEOTIDE SEQUENCE [LARGE SCALE GENOMIC DNA]</scope>
    <source>
        <strain evidence="1">1-1 BBBD Race 1</strain>
    </source>
</reference>
<dbReference type="PANTHER" id="PTHR46177:SF1">
    <property type="entry name" value="INTEGRASE CATALYTIC DOMAIN-CONTAINING PROTEIN"/>
    <property type="match status" value="1"/>
</dbReference>
<evidence type="ECO:0000313" key="2">
    <source>
        <dbReference type="EnsemblFungi" id="PTTG_30922-t43_1-p1"/>
    </source>
</evidence>
<dbReference type="VEuPathDB" id="FungiDB:PTTG_30922"/>
<name>A0A180FX38_PUCT1</name>
<reference evidence="2" key="4">
    <citation type="submission" date="2025-05" db="UniProtKB">
        <authorList>
            <consortium name="EnsemblFungi"/>
        </authorList>
    </citation>
    <scope>IDENTIFICATION</scope>
    <source>
        <strain evidence="2">isolate 1-1 / race 1 (BBBD)</strain>
    </source>
</reference>
<reference evidence="1" key="1">
    <citation type="submission" date="2009-11" db="EMBL/GenBank/DDBJ databases">
        <authorList>
            <consortium name="The Broad Institute Genome Sequencing Platform"/>
            <person name="Ward D."/>
            <person name="Feldgarden M."/>
            <person name="Earl A."/>
            <person name="Young S.K."/>
            <person name="Zeng Q."/>
            <person name="Koehrsen M."/>
            <person name="Alvarado L."/>
            <person name="Berlin A."/>
            <person name="Bochicchio J."/>
            <person name="Borenstein D."/>
            <person name="Chapman S.B."/>
            <person name="Chen Z."/>
            <person name="Engels R."/>
            <person name="Freedman E."/>
            <person name="Gellesch M."/>
            <person name="Goldberg J."/>
            <person name="Griggs A."/>
            <person name="Gujja S."/>
            <person name="Heilman E."/>
            <person name="Heiman D."/>
            <person name="Hepburn T."/>
            <person name="Howarth C."/>
            <person name="Jen D."/>
            <person name="Larson L."/>
            <person name="Lewis B."/>
            <person name="Mehta T."/>
            <person name="Park D."/>
            <person name="Pearson M."/>
            <person name="Roberts A."/>
            <person name="Saif S."/>
            <person name="Shea T."/>
            <person name="Shenoy N."/>
            <person name="Sisk P."/>
            <person name="Stolte C."/>
            <person name="Sykes S."/>
            <person name="Thomson T."/>
            <person name="Walk T."/>
            <person name="White J."/>
            <person name="Yandava C."/>
            <person name="Izard J."/>
            <person name="Baranova O.V."/>
            <person name="Blanton J.M."/>
            <person name="Tanner A.C."/>
            <person name="Dewhirst F.E."/>
            <person name="Haas B."/>
            <person name="Nusbaum C."/>
            <person name="Birren B."/>
        </authorList>
    </citation>
    <scope>NUCLEOTIDE SEQUENCE [LARGE SCALE GENOMIC DNA]</scope>
    <source>
        <strain evidence="1">1-1 BBBD Race 1</strain>
    </source>
</reference>
<sequence length="70" mass="8453">MEAYQMQLSYTYNQISKEEATKQMHFTKSTHNQKIESLWSQMMKQHNQSIKDNILQMIEYGAYDPENYVQ</sequence>
<accession>A0A180FX38</accession>
<evidence type="ECO:0000313" key="1">
    <source>
        <dbReference type="EMBL" id="OAV84951.1"/>
    </source>
</evidence>
<keyword evidence="3" id="KW-1185">Reference proteome</keyword>
<organism evidence="1">
    <name type="scientific">Puccinia triticina (isolate 1-1 / race 1 (BBBD))</name>
    <name type="common">Brown leaf rust fungus</name>
    <dbReference type="NCBI Taxonomy" id="630390"/>
    <lineage>
        <taxon>Eukaryota</taxon>
        <taxon>Fungi</taxon>
        <taxon>Dikarya</taxon>
        <taxon>Basidiomycota</taxon>
        <taxon>Pucciniomycotina</taxon>
        <taxon>Pucciniomycetes</taxon>
        <taxon>Pucciniales</taxon>
        <taxon>Pucciniaceae</taxon>
        <taxon>Puccinia</taxon>
    </lineage>
</organism>
<feature type="non-terminal residue" evidence="1">
    <location>
        <position position="70"/>
    </location>
</feature>
<dbReference type="EMBL" id="ADAS02009160">
    <property type="protein sequence ID" value="OAV84951.1"/>
    <property type="molecule type" value="Genomic_DNA"/>
</dbReference>
<reference evidence="2 3" key="3">
    <citation type="journal article" date="2017" name="G3 (Bethesda)">
        <title>Comparative analysis highlights variable genome content of wheat rusts and divergence of the mating loci.</title>
        <authorList>
            <person name="Cuomo C.A."/>
            <person name="Bakkeren G."/>
            <person name="Khalil H.B."/>
            <person name="Panwar V."/>
            <person name="Joly D."/>
            <person name="Linning R."/>
            <person name="Sakthikumar S."/>
            <person name="Song X."/>
            <person name="Adiconis X."/>
            <person name="Fan L."/>
            <person name="Goldberg J.M."/>
            <person name="Levin J.Z."/>
            <person name="Young S."/>
            <person name="Zeng Q."/>
            <person name="Anikster Y."/>
            <person name="Bruce M."/>
            <person name="Wang M."/>
            <person name="Yin C."/>
            <person name="McCallum B."/>
            <person name="Szabo L.J."/>
            <person name="Hulbert S."/>
            <person name="Chen X."/>
            <person name="Fellers J.P."/>
        </authorList>
    </citation>
    <scope>NUCLEOTIDE SEQUENCE</scope>
    <source>
        <strain evidence="3">Isolate 1-1 / race 1 (BBBD)</strain>
        <strain evidence="2">isolate 1-1 / race 1 (BBBD)</strain>
    </source>
</reference>
<evidence type="ECO:0000313" key="3">
    <source>
        <dbReference type="Proteomes" id="UP000005240"/>
    </source>
</evidence>
<gene>
    <name evidence="1" type="ORF">PTTG_30922</name>
</gene>
<dbReference type="STRING" id="630390.A0A180FX38"/>
<protein>
    <submittedName>
        <fullName evidence="1 2">Uncharacterized protein</fullName>
    </submittedName>
</protein>
<proteinExistence type="predicted"/>
<dbReference type="PANTHER" id="PTHR46177">
    <property type="entry name" value="INTEGRASE CATALYTIC DOMAIN-CONTAINING PROTEIN"/>
    <property type="match status" value="1"/>
</dbReference>
<dbReference type="Proteomes" id="UP000005240">
    <property type="component" value="Unassembled WGS sequence"/>
</dbReference>
<dbReference type="AlphaFoldDB" id="A0A180FX38"/>